<dbReference type="GO" id="GO:0016787">
    <property type="term" value="F:hydrolase activity"/>
    <property type="evidence" value="ECO:0007669"/>
    <property type="project" value="UniProtKB-ARBA"/>
</dbReference>
<feature type="signal peptide" evidence="1">
    <location>
        <begin position="1"/>
        <end position="23"/>
    </location>
</feature>
<keyword evidence="1" id="KW-0732">Signal</keyword>
<protein>
    <submittedName>
        <fullName evidence="2">Predicted pyrophosphatase or phosphodiesterase, AlkP superfamily</fullName>
    </submittedName>
</protein>
<dbReference type="InterPro" id="IPR002591">
    <property type="entry name" value="Phosphodiest/P_Trfase"/>
</dbReference>
<name>A0A1I6MFP2_9BACT</name>
<dbReference type="Proteomes" id="UP000199024">
    <property type="component" value="Unassembled WGS sequence"/>
</dbReference>
<dbReference type="RefSeq" id="WP_089839470.1">
    <property type="nucleotide sequence ID" value="NZ_FOZL01000001.1"/>
</dbReference>
<organism evidence="2 3">
    <name type="scientific">Granulicella pectinivorans</name>
    <dbReference type="NCBI Taxonomy" id="474950"/>
    <lineage>
        <taxon>Bacteria</taxon>
        <taxon>Pseudomonadati</taxon>
        <taxon>Acidobacteriota</taxon>
        <taxon>Terriglobia</taxon>
        <taxon>Terriglobales</taxon>
        <taxon>Acidobacteriaceae</taxon>
        <taxon>Granulicella</taxon>
    </lineage>
</organism>
<keyword evidence="3" id="KW-1185">Reference proteome</keyword>
<dbReference type="CDD" id="cd16018">
    <property type="entry name" value="Enpp"/>
    <property type="match status" value="1"/>
</dbReference>
<dbReference type="PANTHER" id="PTHR10151:SF120">
    <property type="entry name" value="BIS(5'-ADENOSYL)-TRIPHOSPHATASE"/>
    <property type="match status" value="1"/>
</dbReference>
<sequence length="458" mass="49330">MQPFRSARLFALASVLGSGFTAAQLLPAQTRPAPVVMISVDGMKPEYVTHADTYHLRIPVLRSFIAKGAYATGVVGVIPTVTYPSHTTLVTGVWPSEHGVLNNTIFDPLQQHPNTWYWDFADIKVPTLYTAADAAGLTTANVGWPVTVGAPIDYNIAEGTQSEHTDKPSGSPYHPENILNQIGIHPARDIDQDVTKTQETVAILTRFHPSLTLVHLTDLDHQEHEHSPFSPEANATLETIDGQIGQIRDAALAVDPRTRIVVVSDHGFLRVDHRVNLNVLLTRAGLIEIEATKSAGKKEKVVDWTAEAWPAGGSNAIMLKQPDNPELVARVRQVLDAAKTDPANGISAILEHDEIVARGGFPNASFLVDYKDGYTPGNALAGAVVVDAPSTGMHGYLPSRPAMRSSFFVEGQGIAVGRNLGVIDMRQIAPTLAYLLGLSLPTAKQPAVDVTAHAQHDQ</sequence>
<evidence type="ECO:0000313" key="2">
    <source>
        <dbReference type="EMBL" id="SFS14524.1"/>
    </source>
</evidence>
<evidence type="ECO:0000256" key="1">
    <source>
        <dbReference type="SAM" id="SignalP"/>
    </source>
</evidence>
<dbReference type="SUPFAM" id="SSF53649">
    <property type="entry name" value="Alkaline phosphatase-like"/>
    <property type="match status" value="1"/>
</dbReference>
<dbReference type="PANTHER" id="PTHR10151">
    <property type="entry name" value="ECTONUCLEOTIDE PYROPHOSPHATASE/PHOSPHODIESTERASE"/>
    <property type="match status" value="1"/>
</dbReference>
<dbReference type="InterPro" id="IPR017850">
    <property type="entry name" value="Alkaline_phosphatase_core_sf"/>
</dbReference>
<accession>A0A1I6MFP2</accession>
<feature type="chain" id="PRO_5011717051" evidence="1">
    <location>
        <begin position="24"/>
        <end position="458"/>
    </location>
</feature>
<dbReference type="AlphaFoldDB" id="A0A1I6MFP2"/>
<dbReference type="OrthoDB" id="9779418at2"/>
<dbReference type="STRING" id="474950.SAMN05421771_2551"/>
<dbReference type="Pfam" id="PF01663">
    <property type="entry name" value="Phosphodiest"/>
    <property type="match status" value="1"/>
</dbReference>
<evidence type="ECO:0000313" key="3">
    <source>
        <dbReference type="Proteomes" id="UP000199024"/>
    </source>
</evidence>
<dbReference type="EMBL" id="FOZL01000001">
    <property type="protein sequence ID" value="SFS14524.1"/>
    <property type="molecule type" value="Genomic_DNA"/>
</dbReference>
<reference evidence="2 3" key="1">
    <citation type="submission" date="2016-10" db="EMBL/GenBank/DDBJ databases">
        <authorList>
            <person name="de Groot N.N."/>
        </authorList>
    </citation>
    <scope>NUCLEOTIDE SEQUENCE [LARGE SCALE GENOMIC DNA]</scope>
    <source>
        <strain evidence="2 3">DSM 21001</strain>
    </source>
</reference>
<gene>
    <name evidence="2" type="ORF">SAMN05421771_2551</name>
</gene>
<dbReference type="Gene3D" id="3.40.720.10">
    <property type="entry name" value="Alkaline Phosphatase, subunit A"/>
    <property type="match status" value="1"/>
</dbReference>
<proteinExistence type="predicted"/>